<evidence type="ECO:0000256" key="19">
    <source>
        <dbReference type="PIRNR" id="PIRNR017184"/>
    </source>
</evidence>
<comment type="similarity">
    <text evidence="3 19">In the N-terminal section; belongs to the NnrE/AIBP family.</text>
</comment>
<reference evidence="22 23" key="1">
    <citation type="submission" date="2019-01" db="EMBL/GenBank/DDBJ databases">
        <authorList>
            <person name="Chen W.-M."/>
        </authorList>
    </citation>
    <scope>NUCLEOTIDE SEQUENCE [LARGE SCALE GENOMIC DNA]</scope>
    <source>
        <strain evidence="22 23">TLA-22</strain>
    </source>
</reference>
<dbReference type="GO" id="GO:0052856">
    <property type="term" value="F:NAD(P)HX epimerase activity"/>
    <property type="evidence" value="ECO:0007669"/>
    <property type="project" value="UniProtKB-UniRule"/>
</dbReference>
<keyword evidence="9 18" id="KW-0630">Potassium</keyword>
<evidence type="ECO:0000256" key="14">
    <source>
        <dbReference type="ARBA" id="ARBA00025153"/>
    </source>
</evidence>
<comment type="subunit">
    <text evidence="17">Homotetramer.</text>
</comment>
<accession>A0A437J6N5</accession>
<keyword evidence="12 17" id="KW-0456">Lyase</keyword>
<dbReference type="EMBL" id="RZUL01000003">
    <property type="protein sequence ID" value="RVT40825.1"/>
    <property type="molecule type" value="Genomic_DNA"/>
</dbReference>
<feature type="binding site" evidence="18">
    <location>
        <begin position="119"/>
        <end position="125"/>
    </location>
    <ligand>
        <name>(6S)-NADPHX</name>
        <dbReference type="ChEBI" id="CHEBI:64076"/>
    </ligand>
</feature>
<feature type="domain" description="YjeF N-terminal" evidence="21">
    <location>
        <begin position="12"/>
        <end position="205"/>
    </location>
</feature>
<comment type="function">
    <text evidence="18">Catalyzes the epimerization of the S- and R-forms of NAD(P)HX, a damaged form of NAD(P)H that is a result of enzymatic or heat-dependent hydration. This is a prerequisite for the S-specific NAD(P)H-hydrate dehydratase to allow the repair of both epimers of NAD(P)HX.</text>
</comment>
<organism evidence="22 23">
    <name type="scientific">Sphingobium algorifonticola</name>
    <dbReference type="NCBI Taxonomy" id="2008318"/>
    <lineage>
        <taxon>Bacteria</taxon>
        <taxon>Pseudomonadati</taxon>
        <taxon>Pseudomonadota</taxon>
        <taxon>Alphaproteobacteria</taxon>
        <taxon>Sphingomonadales</taxon>
        <taxon>Sphingomonadaceae</taxon>
        <taxon>Sphingobium</taxon>
    </lineage>
</organism>
<name>A0A437J6N5_9SPHN</name>
<dbReference type="GO" id="GO:0052855">
    <property type="term" value="F:ADP-dependent NAD(P)H-hydrate dehydratase activity"/>
    <property type="evidence" value="ECO:0007669"/>
    <property type="project" value="UniProtKB-UniRule"/>
</dbReference>
<dbReference type="PROSITE" id="PS51385">
    <property type="entry name" value="YJEF_N"/>
    <property type="match status" value="1"/>
</dbReference>
<feature type="binding site" evidence="17">
    <location>
        <position position="408"/>
    </location>
    <ligand>
        <name>(6S)-NADPHX</name>
        <dbReference type="ChEBI" id="CHEBI:64076"/>
    </ligand>
</feature>
<comment type="similarity">
    <text evidence="18">Belongs to the NnrE/AIBP family.</text>
</comment>
<evidence type="ECO:0000256" key="12">
    <source>
        <dbReference type="ARBA" id="ARBA00023239"/>
    </source>
</evidence>
<dbReference type="HAMAP" id="MF_01966">
    <property type="entry name" value="NADHX_epimerase"/>
    <property type="match status" value="1"/>
</dbReference>
<keyword evidence="7 17" id="KW-0067">ATP-binding</keyword>
<dbReference type="InterPro" id="IPR029056">
    <property type="entry name" value="Ribokinase-like"/>
</dbReference>
<dbReference type="GO" id="GO:0110051">
    <property type="term" value="P:metabolite repair"/>
    <property type="evidence" value="ECO:0007669"/>
    <property type="project" value="TreeGrafter"/>
</dbReference>
<comment type="function">
    <text evidence="17">Catalyzes the dehydration of the S-form of NAD(P)HX at the expense of ADP, which is converted to AMP. Together with NAD(P)HX epimerase, which catalyzes the epimerization of the S- and R-forms, the enzyme allows the repair of both epimers of NAD(P)HX, a damaged form of NAD(P)H that is a result of enzymatic or heat-dependent hydration.</text>
</comment>
<comment type="cofactor">
    <cofactor evidence="17">
        <name>Mg(2+)</name>
        <dbReference type="ChEBI" id="CHEBI:18420"/>
    </cofactor>
</comment>
<feature type="binding site" evidence="17">
    <location>
        <position position="239"/>
    </location>
    <ligand>
        <name>(6S)-NADPHX</name>
        <dbReference type="ChEBI" id="CHEBI:64076"/>
    </ligand>
</feature>
<evidence type="ECO:0000256" key="5">
    <source>
        <dbReference type="ARBA" id="ARBA00022723"/>
    </source>
</evidence>
<feature type="binding site" evidence="18">
    <location>
        <position position="115"/>
    </location>
    <ligand>
        <name>K(+)</name>
        <dbReference type="ChEBI" id="CHEBI:29103"/>
    </ligand>
</feature>
<dbReference type="EC" id="4.2.1.136" evidence="19"/>
<keyword evidence="8 17" id="KW-0521">NADP</keyword>
<dbReference type="Gene3D" id="3.40.1190.20">
    <property type="match status" value="1"/>
</dbReference>
<feature type="binding site" evidence="18">
    <location>
        <position position="148"/>
    </location>
    <ligand>
        <name>(6S)-NADPHX</name>
        <dbReference type="ChEBI" id="CHEBI:64076"/>
    </ligand>
</feature>
<dbReference type="HAMAP" id="MF_01965">
    <property type="entry name" value="NADHX_dehydratase"/>
    <property type="match status" value="1"/>
</dbReference>
<evidence type="ECO:0000256" key="4">
    <source>
        <dbReference type="ARBA" id="ARBA00009524"/>
    </source>
</evidence>
<feature type="binding site" evidence="17">
    <location>
        <begin position="378"/>
        <end position="382"/>
    </location>
    <ligand>
        <name>AMP</name>
        <dbReference type="ChEBI" id="CHEBI:456215"/>
    </ligand>
</feature>
<dbReference type="OrthoDB" id="9806925at2"/>
<evidence type="ECO:0000256" key="7">
    <source>
        <dbReference type="ARBA" id="ARBA00022840"/>
    </source>
</evidence>
<keyword evidence="13" id="KW-0511">Multifunctional enzyme</keyword>
<keyword evidence="11 18" id="KW-0413">Isomerase</keyword>
<keyword evidence="6 17" id="KW-0547">Nucleotide-binding</keyword>
<dbReference type="InterPro" id="IPR000631">
    <property type="entry name" value="CARKD"/>
</dbReference>
<dbReference type="Gene3D" id="3.40.50.10260">
    <property type="entry name" value="YjeF N-terminal domain"/>
    <property type="match status" value="1"/>
</dbReference>
<keyword evidence="5 18" id="KW-0479">Metal-binding</keyword>
<dbReference type="SUPFAM" id="SSF64153">
    <property type="entry name" value="YjeF N-terminal domain-like"/>
    <property type="match status" value="1"/>
</dbReference>
<dbReference type="PIRSF" id="PIRSF017184">
    <property type="entry name" value="Nnr"/>
    <property type="match status" value="1"/>
</dbReference>
<dbReference type="RefSeq" id="WP_127690822.1">
    <property type="nucleotide sequence ID" value="NZ_RZUL01000003.1"/>
</dbReference>
<evidence type="ECO:0000256" key="2">
    <source>
        <dbReference type="ARBA" id="ARBA00000909"/>
    </source>
</evidence>
<evidence type="ECO:0000259" key="21">
    <source>
        <dbReference type="PROSITE" id="PS51385"/>
    </source>
</evidence>
<dbReference type="GO" id="GO:0046872">
    <property type="term" value="F:metal ion binding"/>
    <property type="evidence" value="ECO:0007669"/>
    <property type="project" value="UniProtKB-UniRule"/>
</dbReference>
<evidence type="ECO:0000256" key="17">
    <source>
        <dbReference type="HAMAP-Rule" id="MF_01965"/>
    </source>
</evidence>
<protein>
    <recommendedName>
        <fullName evidence="19">Bifunctional NAD(P)H-hydrate repair enzyme</fullName>
    </recommendedName>
    <alternativeName>
        <fullName evidence="19">Nicotinamide nucleotide repair protein</fullName>
    </alternativeName>
    <domain>
        <recommendedName>
            <fullName evidence="19">ADP-dependent (S)-NAD(P)H-hydrate dehydratase</fullName>
            <ecNumber evidence="19">4.2.1.136</ecNumber>
        </recommendedName>
        <alternativeName>
            <fullName evidence="19">ADP-dependent NAD(P)HX dehydratase</fullName>
        </alternativeName>
    </domain>
    <domain>
        <recommendedName>
            <fullName evidence="19">NAD(P)H-hydrate epimerase</fullName>
            <ecNumber evidence="19">5.1.99.6</ecNumber>
        </recommendedName>
    </domain>
</protein>
<evidence type="ECO:0000256" key="6">
    <source>
        <dbReference type="ARBA" id="ARBA00022741"/>
    </source>
</evidence>
<feature type="binding site" evidence="17">
    <location>
        <position position="297"/>
    </location>
    <ligand>
        <name>(6S)-NADPHX</name>
        <dbReference type="ChEBI" id="CHEBI:64076"/>
    </ligand>
</feature>
<dbReference type="NCBIfam" id="TIGR00197">
    <property type="entry name" value="yjeF_nterm"/>
    <property type="match status" value="1"/>
</dbReference>
<evidence type="ECO:0000256" key="16">
    <source>
        <dbReference type="ARBA" id="ARBA00049209"/>
    </source>
</evidence>
<keyword evidence="10 17" id="KW-0520">NAD</keyword>
<dbReference type="PANTHER" id="PTHR12592:SF0">
    <property type="entry name" value="ATP-DEPENDENT (S)-NAD(P)H-HYDRATE DEHYDRATASE"/>
    <property type="match status" value="1"/>
</dbReference>
<dbReference type="AlphaFoldDB" id="A0A437J6N5"/>
<comment type="caution">
    <text evidence="18">Lacks conserved residue(s) required for the propagation of feature annotation.</text>
</comment>
<evidence type="ECO:0000256" key="15">
    <source>
        <dbReference type="ARBA" id="ARBA00048238"/>
    </source>
</evidence>
<sequence length="469" mass="47621">MTGAAILSAAEMRAAEAELFATGIPEYDVMERAGAVAAALIWRVGGLRDTLVLCGPGNNGGDGFVIARLLRTQGVPVRVATTGDSRTPSARQARMLWDGPVDDIGDTAPATLLVDALFGTGLTRGIDDALASRLRSLAGAARKCFAIDLPSGVSTDDGALLSVPPHYDMCIALGALKPAHVLAPAADLSRQIVCADIGIDTSSAMTRLLGPPILHAPARDAHKYTRGLVAVVAGDMPGAAALAACSAAHGGAGYVRLVTPHPISGLPHAIIQIADHEPDSRNALSDARIAALLIGPGLGRGAAAVARVRAALTHGHPAVIDADALLALRETGFDLLPGKAILTPHMGEFDALYGQVSGTWLARAQEAAQRSKAVVILKGARSIIAAPDGRIAVSSPASSWLSTAGTGDVLAGLCAARLAVTGDPFRAACEAVWLDGDAARRAGAAFVADQLIAALPAAIAARLSKGSSC</sequence>
<proteinExistence type="inferred from homology"/>
<dbReference type="InterPro" id="IPR036652">
    <property type="entry name" value="YjeF_N_dom_sf"/>
</dbReference>
<comment type="catalytic activity">
    <reaction evidence="2 18 19">
        <text>(6R)-NADPHX = (6S)-NADPHX</text>
        <dbReference type="Rhea" id="RHEA:32227"/>
        <dbReference type="ChEBI" id="CHEBI:64076"/>
        <dbReference type="ChEBI" id="CHEBI:64077"/>
        <dbReference type="EC" id="5.1.99.6"/>
    </reaction>
</comment>
<evidence type="ECO:0000256" key="13">
    <source>
        <dbReference type="ARBA" id="ARBA00023268"/>
    </source>
</evidence>
<dbReference type="CDD" id="cd01171">
    <property type="entry name" value="YXKO-related"/>
    <property type="match status" value="1"/>
</dbReference>
<dbReference type="Pfam" id="PF03853">
    <property type="entry name" value="YjeF_N"/>
    <property type="match status" value="1"/>
</dbReference>
<evidence type="ECO:0000313" key="23">
    <source>
        <dbReference type="Proteomes" id="UP000282977"/>
    </source>
</evidence>
<dbReference type="Pfam" id="PF01256">
    <property type="entry name" value="Carb_kinase"/>
    <property type="match status" value="1"/>
</dbReference>
<dbReference type="SUPFAM" id="SSF53613">
    <property type="entry name" value="Ribokinase-like"/>
    <property type="match status" value="1"/>
</dbReference>
<evidence type="ECO:0000313" key="22">
    <source>
        <dbReference type="EMBL" id="RVT40825.1"/>
    </source>
</evidence>
<comment type="catalytic activity">
    <reaction evidence="15 17 19">
        <text>(6S)-NADHX + ADP = AMP + phosphate + NADH + H(+)</text>
        <dbReference type="Rhea" id="RHEA:32223"/>
        <dbReference type="ChEBI" id="CHEBI:15378"/>
        <dbReference type="ChEBI" id="CHEBI:43474"/>
        <dbReference type="ChEBI" id="CHEBI:57945"/>
        <dbReference type="ChEBI" id="CHEBI:64074"/>
        <dbReference type="ChEBI" id="CHEBI:456215"/>
        <dbReference type="ChEBI" id="CHEBI:456216"/>
        <dbReference type="EC" id="4.2.1.136"/>
    </reaction>
</comment>
<feature type="domain" description="YjeF C-terminal" evidence="20">
    <location>
        <begin position="206"/>
        <end position="462"/>
    </location>
</feature>
<feature type="binding site" evidence="17">
    <location>
        <position position="345"/>
    </location>
    <ligand>
        <name>(6S)-NADPHX</name>
        <dbReference type="ChEBI" id="CHEBI:64076"/>
    </ligand>
</feature>
<evidence type="ECO:0000259" key="20">
    <source>
        <dbReference type="PROSITE" id="PS51383"/>
    </source>
</evidence>
<comment type="catalytic activity">
    <reaction evidence="1 18 19">
        <text>(6R)-NADHX = (6S)-NADHX</text>
        <dbReference type="Rhea" id="RHEA:32215"/>
        <dbReference type="ChEBI" id="CHEBI:64074"/>
        <dbReference type="ChEBI" id="CHEBI:64075"/>
        <dbReference type="EC" id="5.1.99.6"/>
    </reaction>
</comment>
<comment type="caution">
    <text evidence="22">The sequence shown here is derived from an EMBL/GenBank/DDBJ whole genome shotgun (WGS) entry which is preliminary data.</text>
</comment>
<comment type="similarity">
    <text evidence="17">Belongs to the NnrD/CARKD family.</text>
</comment>
<dbReference type="Proteomes" id="UP000282977">
    <property type="component" value="Unassembled WGS sequence"/>
</dbReference>
<comment type="cofactor">
    <cofactor evidence="18 19">
        <name>K(+)</name>
        <dbReference type="ChEBI" id="CHEBI:29103"/>
    </cofactor>
    <text evidence="18 19">Binds 1 potassium ion per subunit.</text>
</comment>
<dbReference type="NCBIfam" id="TIGR00196">
    <property type="entry name" value="yjeF_cterm"/>
    <property type="match status" value="1"/>
</dbReference>
<evidence type="ECO:0000256" key="1">
    <source>
        <dbReference type="ARBA" id="ARBA00000013"/>
    </source>
</evidence>
<evidence type="ECO:0000256" key="9">
    <source>
        <dbReference type="ARBA" id="ARBA00022958"/>
    </source>
</evidence>
<feature type="binding site" evidence="18">
    <location>
        <position position="59"/>
    </location>
    <ligand>
        <name>K(+)</name>
        <dbReference type="ChEBI" id="CHEBI:29103"/>
    </ligand>
</feature>
<evidence type="ECO:0000256" key="10">
    <source>
        <dbReference type="ARBA" id="ARBA00023027"/>
    </source>
</evidence>
<comment type="function">
    <text evidence="14 19">Bifunctional enzyme that catalyzes the epimerization of the S- and R-forms of NAD(P)HX and the dehydration of the S-form of NAD(P)HX at the expense of ADP, which is converted to AMP. This allows the repair of both epimers of NAD(P)HX, a damaged form of NAD(P)H that is a result of enzymatic or heat-dependent hydration.</text>
</comment>
<comment type="similarity">
    <text evidence="4 19">In the C-terminal section; belongs to the NnrD/CARKD family.</text>
</comment>
<evidence type="ECO:0000256" key="11">
    <source>
        <dbReference type="ARBA" id="ARBA00023235"/>
    </source>
</evidence>
<feature type="binding site" evidence="18">
    <location>
        <position position="151"/>
    </location>
    <ligand>
        <name>K(+)</name>
        <dbReference type="ChEBI" id="CHEBI:29103"/>
    </ligand>
</feature>
<keyword evidence="23" id="KW-1185">Reference proteome</keyword>
<dbReference type="PROSITE" id="PS51383">
    <property type="entry name" value="YJEF_C_3"/>
    <property type="match status" value="1"/>
</dbReference>
<dbReference type="InterPro" id="IPR004443">
    <property type="entry name" value="YjeF_N_dom"/>
</dbReference>
<feature type="binding site" evidence="17">
    <location>
        <position position="407"/>
    </location>
    <ligand>
        <name>AMP</name>
        <dbReference type="ChEBI" id="CHEBI:456215"/>
    </ligand>
</feature>
<dbReference type="PANTHER" id="PTHR12592">
    <property type="entry name" value="ATP-DEPENDENT (S)-NAD(P)H-HYDRATE DEHYDRATASE FAMILY MEMBER"/>
    <property type="match status" value="1"/>
</dbReference>
<comment type="catalytic activity">
    <reaction evidence="16 17 19">
        <text>(6S)-NADPHX + ADP = AMP + phosphate + NADPH + H(+)</text>
        <dbReference type="Rhea" id="RHEA:32235"/>
        <dbReference type="ChEBI" id="CHEBI:15378"/>
        <dbReference type="ChEBI" id="CHEBI:43474"/>
        <dbReference type="ChEBI" id="CHEBI:57783"/>
        <dbReference type="ChEBI" id="CHEBI:64076"/>
        <dbReference type="ChEBI" id="CHEBI:456215"/>
        <dbReference type="ChEBI" id="CHEBI:456216"/>
        <dbReference type="EC" id="4.2.1.136"/>
    </reaction>
</comment>
<gene>
    <name evidence="17" type="primary">nnrD</name>
    <name evidence="18" type="synonym">nnrE</name>
    <name evidence="22" type="ORF">ENE74_10130</name>
</gene>
<dbReference type="GO" id="GO:0005524">
    <property type="term" value="F:ATP binding"/>
    <property type="evidence" value="ECO:0007669"/>
    <property type="project" value="UniProtKB-UniRule"/>
</dbReference>
<dbReference type="EC" id="5.1.99.6" evidence="19"/>
<feature type="binding site" evidence="18">
    <location>
        <begin position="58"/>
        <end position="62"/>
    </location>
    <ligand>
        <name>(6S)-NADPHX</name>
        <dbReference type="ChEBI" id="CHEBI:64076"/>
    </ligand>
</feature>
<dbReference type="InterPro" id="IPR030677">
    <property type="entry name" value="Nnr"/>
</dbReference>
<evidence type="ECO:0000256" key="18">
    <source>
        <dbReference type="HAMAP-Rule" id="MF_01966"/>
    </source>
</evidence>
<dbReference type="GO" id="GO:0046496">
    <property type="term" value="P:nicotinamide nucleotide metabolic process"/>
    <property type="evidence" value="ECO:0007669"/>
    <property type="project" value="UniProtKB-UniRule"/>
</dbReference>
<evidence type="ECO:0000256" key="3">
    <source>
        <dbReference type="ARBA" id="ARBA00006001"/>
    </source>
</evidence>
<evidence type="ECO:0000256" key="8">
    <source>
        <dbReference type="ARBA" id="ARBA00022857"/>
    </source>
</evidence>